<dbReference type="EMBL" id="GBEZ01003350">
    <property type="protein sequence ID" value="JAC81782.1"/>
    <property type="molecule type" value="Transcribed_RNA"/>
</dbReference>
<protein>
    <submittedName>
        <fullName evidence="1">Uncharacterized protein</fullName>
    </submittedName>
</protein>
<sequence length="66" mass="7508">QIDGEKSTPAMHERQRSNMSPTLCSTCCGYELALRVLFGRCNQGIKDERSISPLTWVKTSSAKFWR</sequence>
<dbReference type="AlphaFoldDB" id="A0A061S9D5"/>
<gene>
    <name evidence="1" type="ORF">TSPGSL018_7155</name>
</gene>
<feature type="non-terminal residue" evidence="1">
    <location>
        <position position="1"/>
    </location>
</feature>
<reference evidence="1" key="1">
    <citation type="submission" date="2014-05" db="EMBL/GenBank/DDBJ databases">
        <title>The transcriptome of the halophilic microalga Tetraselmis sp. GSL018 isolated from the Great Salt Lake, Utah.</title>
        <authorList>
            <person name="Jinkerson R.E."/>
            <person name="D'Adamo S."/>
            <person name="Posewitz M.C."/>
        </authorList>
    </citation>
    <scope>NUCLEOTIDE SEQUENCE</scope>
    <source>
        <strain evidence="1">GSL018</strain>
    </source>
</reference>
<accession>A0A061S9D5</accession>
<proteinExistence type="predicted"/>
<evidence type="ECO:0000313" key="1">
    <source>
        <dbReference type="EMBL" id="JAC81782.1"/>
    </source>
</evidence>
<organism evidence="1">
    <name type="scientific">Tetraselmis sp. GSL018</name>
    <dbReference type="NCBI Taxonomy" id="582737"/>
    <lineage>
        <taxon>Eukaryota</taxon>
        <taxon>Viridiplantae</taxon>
        <taxon>Chlorophyta</taxon>
        <taxon>core chlorophytes</taxon>
        <taxon>Chlorodendrophyceae</taxon>
        <taxon>Chlorodendrales</taxon>
        <taxon>Chlorodendraceae</taxon>
        <taxon>Tetraselmis</taxon>
    </lineage>
</organism>
<name>A0A061S9D5_9CHLO</name>